<evidence type="ECO:0000256" key="1">
    <source>
        <dbReference type="SAM" id="MobiDB-lite"/>
    </source>
</evidence>
<dbReference type="AlphaFoldDB" id="A1ZKK2"/>
<evidence type="ECO:0000256" key="2">
    <source>
        <dbReference type="SAM" id="SignalP"/>
    </source>
</evidence>
<dbReference type="EMBL" id="AAWS01000012">
    <property type="protein sequence ID" value="EAY29228.1"/>
    <property type="molecule type" value="Genomic_DNA"/>
</dbReference>
<keyword evidence="2" id="KW-0732">Signal</keyword>
<accession>A1ZKK2</accession>
<sequence>MAFIACLLACLTACGGGAKDNNTDSADNTDTTSKTTTTTNESSNNNAGDGKESEGEQKPVAKLSTNIEDYYKIWVKSFKADLEKQSGQKAQEPEVSVKDIANGFLKIDLMRSGITGYNTMTLWAAKNGKTTLGVLNHGCGPICFSGTITFYELEGETLKNVTEKVFPVKEQERLQKLGYEKSKSDKEYSYPGNGYWTILPLNGTTIKMGLAKENTQNNNKKEFKILMAELQYNVADNTFKLVEK</sequence>
<evidence type="ECO:0000313" key="4">
    <source>
        <dbReference type="Proteomes" id="UP000004095"/>
    </source>
</evidence>
<gene>
    <name evidence="3" type="ORF">M23134_02419</name>
</gene>
<keyword evidence="4" id="KW-1185">Reference proteome</keyword>
<feature type="signal peptide" evidence="2">
    <location>
        <begin position="1"/>
        <end position="18"/>
    </location>
</feature>
<protein>
    <recommendedName>
        <fullName evidence="5">Lipoprotein</fullName>
    </recommendedName>
</protein>
<feature type="compositionally biased region" description="Low complexity" evidence="1">
    <location>
        <begin position="23"/>
        <end position="46"/>
    </location>
</feature>
<organism evidence="3 4">
    <name type="scientific">Microscilla marina ATCC 23134</name>
    <dbReference type="NCBI Taxonomy" id="313606"/>
    <lineage>
        <taxon>Bacteria</taxon>
        <taxon>Pseudomonadati</taxon>
        <taxon>Bacteroidota</taxon>
        <taxon>Cytophagia</taxon>
        <taxon>Cytophagales</taxon>
        <taxon>Microscillaceae</taxon>
        <taxon>Microscilla</taxon>
    </lineage>
</organism>
<comment type="caution">
    <text evidence="3">The sequence shown here is derived from an EMBL/GenBank/DDBJ whole genome shotgun (WGS) entry which is preliminary data.</text>
</comment>
<feature type="compositionally biased region" description="Basic and acidic residues" evidence="1">
    <location>
        <begin position="49"/>
        <end position="59"/>
    </location>
</feature>
<feature type="chain" id="PRO_5002641506" description="Lipoprotein" evidence="2">
    <location>
        <begin position="19"/>
        <end position="244"/>
    </location>
</feature>
<name>A1ZKK2_MICM2</name>
<proteinExistence type="predicted"/>
<evidence type="ECO:0000313" key="3">
    <source>
        <dbReference type="EMBL" id="EAY29228.1"/>
    </source>
</evidence>
<reference evidence="3 4" key="1">
    <citation type="submission" date="2007-01" db="EMBL/GenBank/DDBJ databases">
        <authorList>
            <person name="Haygood M."/>
            <person name="Podell S."/>
            <person name="Anderson C."/>
            <person name="Hopkinson B."/>
            <person name="Roe K."/>
            <person name="Barbeau K."/>
            <person name="Gaasterland T."/>
            <person name="Ferriera S."/>
            <person name="Johnson J."/>
            <person name="Kravitz S."/>
            <person name="Beeson K."/>
            <person name="Sutton G."/>
            <person name="Rogers Y.-H."/>
            <person name="Friedman R."/>
            <person name="Frazier M."/>
            <person name="Venter J.C."/>
        </authorList>
    </citation>
    <scope>NUCLEOTIDE SEQUENCE [LARGE SCALE GENOMIC DNA]</scope>
    <source>
        <strain evidence="3 4">ATCC 23134</strain>
    </source>
</reference>
<dbReference type="Proteomes" id="UP000004095">
    <property type="component" value="Unassembled WGS sequence"/>
</dbReference>
<feature type="region of interest" description="Disordered" evidence="1">
    <location>
        <begin position="21"/>
        <end position="59"/>
    </location>
</feature>
<evidence type="ECO:0008006" key="5">
    <source>
        <dbReference type="Google" id="ProtNLM"/>
    </source>
</evidence>